<dbReference type="Proteomes" id="UP001162501">
    <property type="component" value="Chromosome 14"/>
</dbReference>
<accession>A0ACB0E4U4</accession>
<evidence type="ECO:0000313" key="2">
    <source>
        <dbReference type="Proteomes" id="UP001162501"/>
    </source>
</evidence>
<name>A0ACB0E4U4_RANTA</name>
<sequence>MGEGSRSRAVPGAGAAGPSALLSLRQTPNRSSACPLEADTGLHPRDCASVPDAGGLRPGDSAPLRPPRPPALAGPALPATHHSGRLRLASQELSDGKRCRWEPPTPPHSGHHSRLSRFAPEAWDSPELTEKHFRERRERRNAVKARAAEARGSKTPFGASVQIHLSNVFTLEHLPRLFQISLTVSFRDSLGGWGPLLLLPTLPSMQAELPASTEAAEDAGGSRPHFRSGTRPSPLTS</sequence>
<gene>
    <name evidence="1" type="ORF">MRATA1EN3_LOCUS6715</name>
</gene>
<dbReference type="EMBL" id="OX596098">
    <property type="protein sequence ID" value="CAI9695502.1"/>
    <property type="molecule type" value="Genomic_DNA"/>
</dbReference>
<reference evidence="1" key="1">
    <citation type="submission" date="2023-05" db="EMBL/GenBank/DDBJ databases">
        <authorList>
            <consortium name="ELIXIR-Norway"/>
        </authorList>
    </citation>
    <scope>NUCLEOTIDE SEQUENCE</scope>
</reference>
<organism evidence="1 2">
    <name type="scientific">Rangifer tarandus platyrhynchus</name>
    <name type="common">Svalbard reindeer</name>
    <dbReference type="NCBI Taxonomy" id="3082113"/>
    <lineage>
        <taxon>Eukaryota</taxon>
        <taxon>Metazoa</taxon>
        <taxon>Chordata</taxon>
        <taxon>Craniata</taxon>
        <taxon>Vertebrata</taxon>
        <taxon>Euteleostomi</taxon>
        <taxon>Mammalia</taxon>
        <taxon>Eutheria</taxon>
        <taxon>Laurasiatheria</taxon>
        <taxon>Artiodactyla</taxon>
        <taxon>Ruminantia</taxon>
        <taxon>Pecora</taxon>
        <taxon>Cervidae</taxon>
        <taxon>Odocoileinae</taxon>
        <taxon>Rangifer</taxon>
    </lineage>
</organism>
<evidence type="ECO:0000313" key="1">
    <source>
        <dbReference type="EMBL" id="CAI9695502.1"/>
    </source>
</evidence>
<proteinExistence type="predicted"/>
<protein>
    <submittedName>
        <fullName evidence="1">Uncharacterized protein</fullName>
    </submittedName>
</protein>